<gene>
    <name evidence="4" type="ORF">EJC50_24515</name>
</gene>
<dbReference type="InterPro" id="IPR020084">
    <property type="entry name" value="NUDIX_hydrolase_CS"/>
</dbReference>
<dbReference type="SUPFAM" id="SSF55811">
    <property type="entry name" value="Nudix"/>
    <property type="match status" value="1"/>
</dbReference>
<dbReference type="Pfam" id="PF00293">
    <property type="entry name" value="NUDIX"/>
    <property type="match status" value="1"/>
</dbReference>
<dbReference type="AlphaFoldDB" id="A0A3Q8XBA2"/>
<feature type="domain" description="Nudix hydrolase" evidence="3">
    <location>
        <begin position="1"/>
        <end position="113"/>
    </location>
</feature>
<organism evidence="4 5">
    <name type="scientific">Paenibacillus albus</name>
    <dbReference type="NCBI Taxonomy" id="2495582"/>
    <lineage>
        <taxon>Bacteria</taxon>
        <taxon>Bacillati</taxon>
        <taxon>Bacillota</taxon>
        <taxon>Bacilli</taxon>
        <taxon>Bacillales</taxon>
        <taxon>Paenibacillaceae</taxon>
        <taxon>Paenibacillus</taxon>
    </lineage>
</organism>
<accession>A0A3Q8XBA2</accession>
<comment type="cofactor">
    <cofactor evidence="1">
        <name>Mg(2+)</name>
        <dbReference type="ChEBI" id="CHEBI:18420"/>
    </cofactor>
</comment>
<dbReference type="PANTHER" id="PTHR43046">
    <property type="entry name" value="GDP-MANNOSE MANNOSYL HYDROLASE"/>
    <property type="match status" value="1"/>
</dbReference>
<dbReference type="InterPro" id="IPR015797">
    <property type="entry name" value="NUDIX_hydrolase-like_dom_sf"/>
</dbReference>
<name>A0A3Q8XBA2_9BACL</name>
<evidence type="ECO:0000313" key="5">
    <source>
        <dbReference type="Proteomes" id="UP000272528"/>
    </source>
</evidence>
<dbReference type="EMBL" id="CP034437">
    <property type="protein sequence ID" value="AZN43894.1"/>
    <property type="molecule type" value="Genomic_DNA"/>
</dbReference>
<keyword evidence="5" id="KW-1185">Reference proteome</keyword>
<evidence type="ECO:0000256" key="2">
    <source>
        <dbReference type="ARBA" id="ARBA00022801"/>
    </source>
</evidence>
<dbReference type="PROSITE" id="PS51462">
    <property type="entry name" value="NUDIX"/>
    <property type="match status" value="1"/>
</dbReference>
<dbReference type="PANTHER" id="PTHR43046:SF14">
    <property type="entry name" value="MUTT_NUDIX FAMILY PROTEIN"/>
    <property type="match status" value="1"/>
</dbReference>
<dbReference type="Proteomes" id="UP000272528">
    <property type="component" value="Chromosome"/>
</dbReference>
<evidence type="ECO:0000259" key="3">
    <source>
        <dbReference type="PROSITE" id="PS51462"/>
    </source>
</evidence>
<evidence type="ECO:0000313" key="4">
    <source>
        <dbReference type="EMBL" id="AZN43894.1"/>
    </source>
</evidence>
<reference evidence="5" key="1">
    <citation type="submission" date="2018-12" db="EMBL/GenBank/DDBJ databases">
        <title>Genome sequence of Peanibacillus sp.</title>
        <authorList>
            <person name="Subramani G."/>
            <person name="Srinivasan S."/>
            <person name="Kim M.K."/>
        </authorList>
    </citation>
    <scope>NUCLEOTIDE SEQUENCE [LARGE SCALE GENOMIC DNA]</scope>
    <source>
        <strain evidence="5">18JY67-1</strain>
    </source>
</reference>
<sequence>MIQKLNPAYKTFQKYIPPGGHVEFSEKLEEACAREVEEETGLIVSNLELKGVVTFLREEYHSVCFFFVARKVEGELASNEPDKQSSHWIDLDGIDNNAKVPGYHKDFLKYMLTENKFLNARVEWLSPDDRVEWTIMEPNQLVTPL</sequence>
<dbReference type="KEGG" id="palb:EJC50_24515"/>
<protein>
    <submittedName>
        <fullName evidence="4">NUDIX domain-containing protein</fullName>
    </submittedName>
</protein>
<proteinExistence type="predicted"/>
<evidence type="ECO:0000256" key="1">
    <source>
        <dbReference type="ARBA" id="ARBA00001946"/>
    </source>
</evidence>
<dbReference type="Gene3D" id="3.90.79.10">
    <property type="entry name" value="Nucleoside Triphosphate Pyrophosphohydrolase"/>
    <property type="match status" value="1"/>
</dbReference>
<dbReference type="InterPro" id="IPR000086">
    <property type="entry name" value="NUDIX_hydrolase_dom"/>
</dbReference>
<keyword evidence="2" id="KW-0378">Hydrolase</keyword>
<dbReference type="GO" id="GO:0016787">
    <property type="term" value="F:hydrolase activity"/>
    <property type="evidence" value="ECO:0007669"/>
    <property type="project" value="UniProtKB-KW"/>
</dbReference>
<dbReference type="PROSITE" id="PS00893">
    <property type="entry name" value="NUDIX_BOX"/>
    <property type="match status" value="1"/>
</dbReference>
<dbReference type="OrthoDB" id="9800077at2"/>